<dbReference type="SUPFAM" id="SSF55874">
    <property type="entry name" value="ATPase domain of HSP90 chaperone/DNA topoisomerase II/histidine kinase"/>
    <property type="match status" value="1"/>
</dbReference>
<dbReference type="SMART" id="SM00387">
    <property type="entry name" value="HATPase_c"/>
    <property type="match status" value="1"/>
</dbReference>
<evidence type="ECO:0000256" key="7">
    <source>
        <dbReference type="SAM" id="Phobius"/>
    </source>
</evidence>
<evidence type="ECO:0000256" key="1">
    <source>
        <dbReference type="ARBA" id="ARBA00000085"/>
    </source>
</evidence>
<dbReference type="SUPFAM" id="SSF47384">
    <property type="entry name" value="Homodimeric domain of signal transducing histidine kinase"/>
    <property type="match status" value="1"/>
</dbReference>
<dbReference type="FunFam" id="3.30.565.10:FF:000006">
    <property type="entry name" value="Sensor histidine kinase WalK"/>
    <property type="match status" value="1"/>
</dbReference>
<evidence type="ECO:0000256" key="3">
    <source>
        <dbReference type="ARBA" id="ARBA00022553"/>
    </source>
</evidence>
<dbReference type="PANTHER" id="PTHR43047">
    <property type="entry name" value="TWO-COMPONENT HISTIDINE PROTEIN KINASE"/>
    <property type="match status" value="1"/>
</dbReference>
<evidence type="ECO:0000256" key="2">
    <source>
        <dbReference type="ARBA" id="ARBA00012438"/>
    </source>
</evidence>
<gene>
    <name evidence="9" type="ORF">A2647_01855</name>
</gene>
<evidence type="ECO:0000313" key="9">
    <source>
        <dbReference type="EMBL" id="OGI66336.1"/>
    </source>
</evidence>
<dbReference type="PANTHER" id="PTHR43047:SF72">
    <property type="entry name" value="OSMOSENSING HISTIDINE PROTEIN KINASE SLN1"/>
    <property type="match status" value="1"/>
</dbReference>
<evidence type="ECO:0000256" key="5">
    <source>
        <dbReference type="ARBA" id="ARBA00022777"/>
    </source>
</evidence>
<protein>
    <recommendedName>
        <fullName evidence="2">histidine kinase</fullName>
        <ecNumber evidence="2">2.7.13.3</ecNumber>
    </recommendedName>
</protein>
<proteinExistence type="predicted"/>
<dbReference type="EMBL" id="MFTP01000001">
    <property type="protein sequence ID" value="OGI66336.1"/>
    <property type="molecule type" value="Genomic_DNA"/>
</dbReference>
<evidence type="ECO:0000259" key="8">
    <source>
        <dbReference type="PROSITE" id="PS50109"/>
    </source>
</evidence>
<organism evidence="9 10">
    <name type="scientific">Candidatus Nomurabacteria bacterium RIFCSPHIGHO2_01_FULL_40_24b</name>
    <dbReference type="NCBI Taxonomy" id="1801739"/>
    <lineage>
        <taxon>Bacteria</taxon>
        <taxon>Candidatus Nomuraibacteriota</taxon>
    </lineage>
</organism>
<feature type="transmembrane region" description="Helical" evidence="7">
    <location>
        <begin position="225"/>
        <end position="243"/>
    </location>
</feature>
<dbReference type="InterPro" id="IPR004358">
    <property type="entry name" value="Sig_transdc_His_kin-like_C"/>
</dbReference>
<reference evidence="9 10" key="1">
    <citation type="journal article" date="2016" name="Nat. Commun.">
        <title>Thousands of microbial genomes shed light on interconnected biogeochemical processes in an aquifer system.</title>
        <authorList>
            <person name="Anantharaman K."/>
            <person name="Brown C.T."/>
            <person name="Hug L.A."/>
            <person name="Sharon I."/>
            <person name="Castelle C.J."/>
            <person name="Probst A.J."/>
            <person name="Thomas B.C."/>
            <person name="Singh A."/>
            <person name="Wilkins M.J."/>
            <person name="Karaoz U."/>
            <person name="Brodie E.L."/>
            <person name="Williams K.H."/>
            <person name="Hubbard S.S."/>
            <person name="Banfield J.F."/>
        </authorList>
    </citation>
    <scope>NUCLEOTIDE SEQUENCE [LARGE SCALE GENOMIC DNA]</scope>
</reference>
<dbReference type="PRINTS" id="PR00344">
    <property type="entry name" value="BCTRLSENSOR"/>
</dbReference>
<feature type="coiled-coil region" evidence="6">
    <location>
        <begin position="282"/>
        <end position="312"/>
    </location>
</feature>
<keyword evidence="4" id="KW-0808">Transferase</keyword>
<dbReference type="Pfam" id="PF00512">
    <property type="entry name" value="HisKA"/>
    <property type="match status" value="1"/>
</dbReference>
<keyword evidence="7" id="KW-1133">Transmembrane helix</keyword>
<dbReference type="Proteomes" id="UP000177370">
    <property type="component" value="Unassembled WGS sequence"/>
</dbReference>
<dbReference type="InterPro" id="IPR005467">
    <property type="entry name" value="His_kinase_dom"/>
</dbReference>
<comment type="caution">
    <text evidence="9">The sequence shown here is derived from an EMBL/GenBank/DDBJ whole genome shotgun (WGS) entry which is preliminary data.</text>
</comment>
<keyword evidence="3" id="KW-0597">Phosphoprotein</keyword>
<dbReference type="InterPro" id="IPR036890">
    <property type="entry name" value="HATPase_C_sf"/>
</dbReference>
<dbReference type="GO" id="GO:0005886">
    <property type="term" value="C:plasma membrane"/>
    <property type="evidence" value="ECO:0007669"/>
    <property type="project" value="TreeGrafter"/>
</dbReference>
<sequence>MNTAWIILVSGILNLFLGLMVWLRDVKNRLNFGFALFSLSTVLLILLDFIFRFQPSLLILRASYACAALVPMAALFWILEICKSNLRSSVLYRYGLLFLPGLIFFILPFINQLIVADIYELTILGYRGKLGPLFGLYALYFISYMVFFITLLYRTQRNSIDSIFVLQIRFILLGITLYGISALTASVILPQFFQIFDYTLLDAPSLIFFVGFTAYAILKLHLFNIKVIATELLVFALSIFIFIRAVVSESVTEQFINAGIFLSIIIVGVFLIRSVIKEVSQREKIETLAKDLEKTNADLESANVRLKELDKLKSEFVSLASHQMRGPITAIKGYASLLIEGMYGKLDDKVKEAVGVIFESSASMAVIVDDFLNLTKIEQGKMSYDFTLVDICSVADEVSKEIRPVVEKKGLKFIYTCHSDGMHNAVADKGKIRQVMMNLIDNAIKYTPKGSVTLEIKKETHEGHLKISIIVSDTGVGLSADAMPKLFQKFARAKNANDANVLGTGLGLYVVRQMVEAHKGTVRVESEGENKGSRFIVEIPGA</sequence>
<dbReference type="GO" id="GO:0009927">
    <property type="term" value="F:histidine phosphotransfer kinase activity"/>
    <property type="evidence" value="ECO:0007669"/>
    <property type="project" value="TreeGrafter"/>
</dbReference>
<dbReference type="Gene3D" id="3.30.565.10">
    <property type="entry name" value="Histidine kinase-like ATPase, C-terminal domain"/>
    <property type="match status" value="1"/>
</dbReference>
<dbReference type="InterPro" id="IPR003594">
    <property type="entry name" value="HATPase_dom"/>
</dbReference>
<evidence type="ECO:0000256" key="4">
    <source>
        <dbReference type="ARBA" id="ARBA00022679"/>
    </source>
</evidence>
<feature type="transmembrane region" description="Helical" evidence="7">
    <location>
        <begin position="134"/>
        <end position="153"/>
    </location>
</feature>
<feature type="transmembrane region" description="Helical" evidence="7">
    <location>
        <begin position="195"/>
        <end position="218"/>
    </location>
</feature>
<dbReference type="Gene3D" id="1.10.287.130">
    <property type="match status" value="1"/>
</dbReference>
<feature type="transmembrane region" description="Helical" evidence="7">
    <location>
        <begin position="6"/>
        <end position="23"/>
    </location>
</feature>
<dbReference type="InterPro" id="IPR036097">
    <property type="entry name" value="HisK_dim/P_sf"/>
</dbReference>
<dbReference type="InterPro" id="IPR003661">
    <property type="entry name" value="HisK_dim/P_dom"/>
</dbReference>
<keyword evidence="7" id="KW-0472">Membrane</keyword>
<feature type="domain" description="Histidine kinase" evidence="8">
    <location>
        <begin position="319"/>
        <end position="542"/>
    </location>
</feature>
<feature type="transmembrane region" description="Helical" evidence="7">
    <location>
        <begin position="30"/>
        <end position="51"/>
    </location>
</feature>
<keyword evidence="7" id="KW-0812">Transmembrane</keyword>
<feature type="transmembrane region" description="Helical" evidence="7">
    <location>
        <begin position="255"/>
        <end position="276"/>
    </location>
</feature>
<feature type="transmembrane region" description="Helical" evidence="7">
    <location>
        <begin position="91"/>
        <end position="114"/>
    </location>
</feature>
<keyword evidence="5" id="KW-0418">Kinase</keyword>
<dbReference type="Pfam" id="PF02518">
    <property type="entry name" value="HATPase_c"/>
    <property type="match status" value="1"/>
</dbReference>
<dbReference type="GO" id="GO:0000155">
    <property type="term" value="F:phosphorelay sensor kinase activity"/>
    <property type="evidence" value="ECO:0007669"/>
    <property type="project" value="InterPro"/>
</dbReference>
<dbReference type="AlphaFoldDB" id="A0A1F6V9X4"/>
<evidence type="ECO:0000313" key="10">
    <source>
        <dbReference type="Proteomes" id="UP000177370"/>
    </source>
</evidence>
<dbReference type="SMART" id="SM00388">
    <property type="entry name" value="HisKA"/>
    <property type="match status" value="1"/>
</dbReference>
<keyword evidence="6" id="KW-0175">Coiled coil</keyword>
<dbReference type="PROSITE" id="PS50109">
    <property type="entry name" value="HIS_KIN"/>
    <property type="match status" value="1"/>
</dbReference>
<evidence type="ECO:0000256" key="6">
    <source>
        <dbReference type="SAM" id="Coils"/>
    </source>
</evidence>
<feature type="transmembrane region" description="Helical" evidence="7">
    <location>
        <begin position="165"/>
        <end position="189"/>
    </location>
</feature>
<comment type="catalytic activity">
    <reaction evidence="1">
        <text>ATP + protein L-histidine = ADP + protein N-phospho-L-histidine.</text>
        <dbReference type="EC" id="2.7.13.3"/>
    </reaction>
</comment>
<dbReference type="CDD" id="cd00082">
    <property type="entry name" value="HisKA"/>
    <property type="match status" value="1"/>
</dbReference>
<name>A0A1F6V9X4_9BACT</name>
<accession>A0A1F6V9X4</accession>
<dbReference type="EC" id="2.7.13.3" evidence="2"/>
<feature type="transmembrane region" description="Helical" evidence="7">
    <location>
        <begin position="57"/>
        <end position="79"/>
    </location>
</feature>